<dbReference type="PATRIC" id="fig|632772.20.peg.5257"/>
<keyword evidence="1" id="KW-0812">Transmembrane</keyword>
<feature type="transmembrane region" description="Helical" evidence="1">
    <location>
        <begin position="12"/>
        <end position="33"/>
    </location>
</feature>
<dbReference type="AlphaFoldDB" id="C1ATL5"/>
<dbReference type="KEGG" id="rop:ROP_50320"/>
<proteinExistence type="predicted"/>
<evidence type="ECO:0008006" key="4">
    <source>
        <dbReference type="Google" id="ProtNLM"/>
    </source>
</evidence>
<organism evidence="2 3">
    <name type="scientific">Rhodococcus opacus (strain B4)</name>
    <dbReference type="NCBI Taxonomy" id="632772"/>
    <lineage>
        <taxon>Bacteria</taxon>
        <taxon>Bacillati</taxon>
        <taxon>Actinomycetota</taxon>
        <taxon>Actinomycetes</taxon>
        <taxon>Mycobacteriales</taxon>
        <taxon>Nocardiaceae</taxon>
        <taxon>Rhodococcus</taxon>
    </lineage>
</organism>
<dbReference type="InterPro" id="IPR024495">
    <property type="entry name" value="DUF2771"/>
</dbReference>
<evidence type="ECO:0000313" key="3">
    <source>
        <dbReference type="Proteomes" id="UP000002212"/>
    </source>
</evidence>
<keyword evidence="1" id="KW-0472">Membrane</keyword>
<gene>
    <name evidence="2" type="ordered locus">ROP_50320</name>
</gene>
<dbReference type="HOGENOM" id="CLU_111048_1_0_11"/>
<dbReference type="STRING" id="632772.ROP_50320"/>
<sequence>MRMQARTKKILALITVGLVVVLVAFVGVLYTLVRNSSPRLPEITAFAHDRAEQVAPLGYCNLYLEDCETGDIAELDVPPGSSLQLSLPPEIVDAPWRMLVVYQDSSGQVLVQEQAHRAGETRAVTVPSSDDLQLAGVEIQLPSAVIDEQGLTQARAAWSIKTA</sequence>
<dbReference type="Pfam" id="PF10969">
    <property type="entry name" value="DUF2771"/>
    <property type="match status" value="1"/>
</dbReference>
<accession>C1ATL5</accession>
<keyword evidence="1" id="KW-1133">Transmembrane helix</keyword>
<name>C1ATL5_RHOOB</name>
<evidence type="ECO:0000313" key="2">
    <source>
        <dbReference type="EMBL" id="BAH53279.1"/>
    </source>
</evidence>
<evidence type="ECO:0000256" key="1">
    <source>
        <dbReference type="SAM" id="Phobius"/>
    </source>
</evidence>
<dbReference type="EMBL" id="AP011115">
    <property type="protein sequence ID" value="BAH53279.1"/>
    <property type="molecule type" value="Genomic_DNA"/>
</dbReference>
<reference evidence="2 3" key="1">
    <citation type="submission" date="2009-03" db="EMBL/GenBank/DDBJ databases">
        <title>Comparison of the complete genome sequences of Rhodococcus erythropolis PR4 and Rhodococcus opacus B4.</title>
        <authorList>
            <person name="Takarada H."/>
            <person name="Sekine M."/>
            <person name="Hosoyama A."/>
            <person name="Yamada R."/>
            <person name="Fujisawa T."/>
            <person name="Omata S."/>
            <person name="Shimizu A."/>
            <person name="Tsukatani N."/>
            <person name="Tanikawa S."/>
            <person name="Fujita N."/>
            <person name="Harayama S."/>
        </authorList>
    </citation>
    <scope>NUCLEOTIDE SEQUENCE [LARGE SCALE GENOMIC DNA]</scope>
    <source>
        <strain evidence="2 3">B4</strain>
    </source>
</reference>
<protein>
    <recommendedName>
        <fullName evidence="4">DUF2771 domain-containing protein</fullName>
    </recommendedName>
</protein>
<dbReference type="Proteomes" id="UP000002212">
    <property type="component" value="Chromosome"/>
</dbReference>